<dbReference type="eggNOG" id="ENOG502SWS7">
    <property type="taxonomic scope" value="Eukaryota"/>
</dbReference>
<protein>
    <submittedName>
        <fullName evidence="2">Uncharacterized protein</fullName>
    </submittedName>
</protein>
<dbReference type="Proteomes" id="UP000026962">
    <property type="component" value="Chromosome 7"/>
</dbReference>
<feature type="region of interest" description="Disordered" evidence="1">
    <location>
        <begin position="1"/>
        <end position="20"/>
    </location>
</feature>
<evidence type="ECO:0000313" key="3">
    <source>
        <dbReference type="Proteomes" id="UP000026962"/>
    </source>
</evidence>
<feature type="region of interest" description="Disordered" evidence="1">
    <location>
        <begin position="169"/>
        <end position="195"/>
    </location>
</feature>
<organism evidence="2">
    <name type="scientific">Oryza punctata</name>
    <name type="common">Red rice</name>
    <dbReference type="NCBI Taxonomy" id="4537"/>
    <lineage>
        <taxon>Eukaryota</taxon>
        <taxon>Viridiplantae</taxon>
        <taxon>Streptophyta</taxon>
        <taxon>Embryophyta</taxon>
        <taxon>Tracheophyta</taxon>
        <taxon>Spermatophyta</taxon>
        <taxon>Magnoliopsida</taxon>
        <taxon>Liliopsida</taxon>
        <taxon>Poales</taxon>
        <taxon>Poaceae</taxon>
        <taxon>BOP clade</taxon>
        <taxon>Oryzoideae</taxon>
        <taxon>Oryzeae</taxon>
        <taxon>Oryzinae</taxon>
        <taxon>Oryza</taxon>
    </lineage>
</organism>
<proteinExistence type="predicted"/>
<dbReference type="HOGENOM" id="CLU_1398378_0_0_1"/>
<dbReference type="AlphaFoldDB" id="A0A0E0LJU8"/>
<evidence type="ECO:0000256" key="1">
    <source>
        <dbReference type="SAM" id="MobiDB-lite"/>
    </source>
</evidence>
<name>A0A0E0LJU8_ORYPU</name>
<dbReference type="Gramene" id="OPUNC07G10860.1">
    <property type="protein sequence ID" value="OPUNC07G10860.1"/>
    <property type="gene ID" value="OPUNC07G10860"/>
</dbReference>
<sequence length="195" mass="22199">MAPGRKPATRPSTRREPEGNLSVASSYFAIQMWGLERGGLPCSLRSQRWRPYRSTPVLWRVDHSQLTINADADPVKDAFSDLLKKGQRQMRYRLKKQYFNGIPANQKQTKFKDVPPTAIDIFKDSHCSSKSGFNESAKDAIAQMEAYLAQPIEEGKDPRTPVEAVAHIADLQKQVEDQKEAARKNEEETEKLRQQ</sequence>
<reference evidence="2" key="1">
    <citation type="submission" date="2015-04" db="UniProtKB">
        <authorList>
            <consortium name="EnsemblPlants"/>
        </authorList>
    </citation>
    <scope>IDENTIFICATION</scope>
</reference>
<reference evidence="2" key="2">
    <citation type="submission" date="2018-05" db="EMBL/GenBank/DDBJ databases">
        <title>OpunRS2 (Oryza punctata Reference Sequence Version 2).</title>
        <authorList>
            <person name="Zhang J."/>
            <person name="Kudrna D."/>
            <person name="Lee S."/>
            <person name="Talag J."/>
            <person name="Welchert J."/>
            <person name="Wing R.A."/>
        </authorList>
    </citation>
    <scope>NUCLEOTIDE SEQUENCE [LARGE SCALE GENOMIC DNA]</scope>
</reference>
<evidence type="ECO:0000313" key="2">
    <source>
        <dbReference type="EnsemblPlants" id="OPUNC07G10860.1"/>
    </source>
</evidence>
<accession>A0A0E0LJU8</accession>
<keyword evidence="3" id="KW-1185">Reference proteome</keyword>
<dbReference type="EnsemblPlants" id="OPUNC07G10860.1">
    <property type="protein sequence ID" value="OPUNC07G10860.1"/>
    <property type="gene ID" value="OPUNC07G10860"/>
</dbReference>
<feature type="compositionally biased region" description="Basic and acidic residues" evidence="1">
    <location>
        <begin position="173"/>
        <end position="195"/>
    </location>
</feature>